<gene>
    <name evidence="2" type="ORF">M422DRAFT_264786</name>
</gene>
<dbReference type="HOGENOM" id="CLU_093572_0_0_1"/>
<evidence type="ECO:0000313" key="2">
    <source>
        <dbReference type="EMBL" id="KIJ33245.1"/>
    </source>
</evidence>
<dbReference type="EMBL" id="KN837215">
    <property type="protein sequence ID" value="KIJ33245.1"/>
    <property type="molecule type" value="Genomic_DNA"/>
</dbReference>
<evidence type="ECO:0000256" key="1">
    <source>
        <dbReference type="SAM" id="MobiDB-lite"/>
    </source>
</evidence>
<accession>A0A0C9V724</accession>
<feature type="region of interest" description="Disordered" evidence="1">
    <location>
        <begin position="154"/>
        <end position="242"/>
    </location>
</feature>
<feature type="compositionally biased region" description="Pro residues" evidence="1">
    <location>
        <begin position="196"/>
        <end position="226"/>
    </location>
</feature>
<dbReference type="Proteomes" id="UP000054279">
    <property type="component" value="Unassembled WGS sequence"/>
</dbReference>
<name>A0A0C9V724_SPHS4</name>
<evidence type="ECO:0000313" key="3">
    <source>
        <dbReference type="Proteomes" id="UP000054279"/>
    </source>
</evidence>
<protein>
    <submittedName>
        <fullName evidence="2">Uncharacterized protein</fullName>
    </submittedName>
</protein>
<proteinExistence type="predicted"/>
<dbReference type="AlphaFoldDB" id="A0A0C9V724"/>
<sequence>MPDPPLDYDQLLLRDAKNACYRAATHLQGGPVASIAFPQQPIAVASTITSTSAPINNIVFPSGIPLTPFHTQPHHTPPSTHHTLGKCAHITPRHNSDISMDLVEGIIQPQCLFAGDRHIGAVPSDEPDDVFFSPHCSTPVISSALSDAFLLPSSELSSPPCDQSETPSLWFPDSPTSIVTSSPLAPEPFISHFTPSPSPQPSPVLPSPLPPSPSPPPPPPPAPQLPAQPVSARAPAQIVAGS</sequence>
<feature type="compositionally biased region" description="Polar residues" evidence="1">
    <location>
        <begin position="174"/>
        <end position="183"/>
    </location>
</feature>
<reference evidence="2 3" key="1">
    <citation type="submission" date="2014-06" db="EMBL/GenBank/DDBJ databases">
        <title>Evolutionary Origins and Diversification of the Mycorrhizal Mutualists.</title>
        <authorList>
            <consortium name="DOE Joint Genome Institute"/>
            <consortium name="Mycorrhizal Genomics Consortium"/>
            <person name="Kohler A."/>
            <person name="Kuo A."/>
            <person name="Nagy L.G."/>
            <person name="Floudas D."/>
            <person name="Copeland A."/>
            <person name="Barry K.W."/>
            <person name="Cichocki N."/>
            <person name="Veneault-Fourrey C."/>
            <person name="LaButti K."/>
            <person name="Lindquist E.A."/>
            <person name="Lipzen A."/>
            <person name="Lundell T."/>
            <person name="Morin E."/>
            <person name="Murat C."/>
            <person name="Riley R."/>
            <person name="Ohm R."/>
            <person name="Sun H."/>
            <person name="Tunlid A."/>
            <person name="Henrissat B."/>
            <person name="Grigoriev I.V."/>
            <person name="Hibbett D.S."/>
            <person name="Martin F."/>
        </authorList>
    </citation>
    <scope>NUCLEOTIDE SEQUENCE [LARGE SCALE GENOMIC DNA]</scope>
    <source>
        <strain evidence="2 3">SS14</strain>
    </source>
</reference>
<keyword evidence="3" id="KW-1185">Reference proteome</keyword>
<organism evidence="2 3">
    <name type="scientific">Sphaerobolus stellatus (strain SS14)</name>
    <dbReference type="NCBI Taxonomy" id="990650"/>
    <lineage>
        <taxon>Eukaryota</taxon>
        <taxon>Fungi</taxon>
        <taxon>Dikarya</taxon>
        <taxon>Basidiomycota</taxon>
        <taxon>Agaricomycotina</taxon>
        <taxon>Agaricomycetes</taxon>
        <taxon>Phallomycetidae</taxon>
        <taxon>Geastrales</taxon>
        <taxon>Sphaerobolaceae</taxon>
        <taxon>Sphaerobolus</taxon>
    </lineage>
</organism>